<dbReference type="InterPro" id="IPR012495">
    <property type="entry name" value="TadE-like_dom"/>
</dbReference>
<evidence type="ECO:0000313" key="3">
    <source>
        <dbReference type="EMBL" id="UNY41772.1"/>
    </source>
</evidence>
<dbReference type="Proteomes" id="UP000831591">
    <property type="component" value="Segment"/>
</dbReference>
<organism evidence="3 4">
    <name type="scientific">Burkholderia phage Milagro</name>
    <dbReference type="NCBI Taxonomy" id="2924901"/>
    <lineage>
        <taxon>Viruses</taxon>
        <taxon>Duplodnaviria</taxon>
        <taxon>Heunggongvirae</taxon>
        <taxon>Uroviricota</taxon>
        <taxon>Caudoviricetes</taxon>
        <taxon>Peduoviridae</taxon>
        <taxon>Kayeltresvirus</taxon>
        <taxon>Kayeltresvirus milagro</taxon>
    </lineage>
</organism>
<feature type="transmembrane region" description="Helical" evidence="1">
    <location>
        <begin position="66"/>
        <end position="87"/>
    </location>
</feature>
<accession>A0AAE9G9U0</accession>
<dbReference type="EMBL" id="OM638609">
    <property type="protein sequence ID" value="UNY41772.1"/>
    <property type="molecule type" value="Genomic_DNA"/>
</dbReference>
<keyword evidence="4" id="KW-1185">Reference proteome</keyword>
<feature type="domain" description="TadE-like" evidence="2">
    <location>
        <begin position="59"/>
        <end position="101"/>
    </location>
</feature>
<protein>
    <recommendedName>
        <fullName evidence="2">TadE-like domain-containing protein</fullName>
    </recommendedName>
</protein>
<sequence length="188" mass="20204">MGPGSFGSRNRMARLHLRIQMRRIDALMATWSADAASHKGLAQRGKKMTNRKNWQKQRGVAVVEFALVLPVLLLILFGIIEFGLVMFDQAVITNASREGARAGIVLKTPKATTTDIQTVALNYCQSHLISLGSTSTPTVSVPSGQGGSFGTPLTVTVTYKFTGLALGSWIGPLSKLLTLTATTVMNNE</sequence>
<keyword evidence="1" id="KW-1133">Transmembrane helix</keyword>
<gene>
    <name evidence="3" type="ORF">CPT_Milagro_053</name>
</gene>
<name>A0AAE9G9U0_9CAUD</name>
<proteinExistence type="predicted"/>
<keyword evidence="1" id="KW-0812">Transmembrane</keyword>
<evidence type="ECO:0000256" key="1">
    <source>
        <dbReference type="SAM" id="Phobius"/>
    </source>
</evidence>
<reference evidence="3" key="1">
    <citation type="submission" date="2022-02" db="EMBL/GenBank/DDBJ databases">
        <title>Burkholderia cenocepacia phage Milagro.</title>
        <authorList>
            <person name="Le T."/>
            <person name="Yao G."/>
            <person name="Liu M."/>
            <person name="Gonzalez C."/>
        </authorList>
    </citation>
    <scope>NUCLEOTIDE SEQUENCE</scope>
</reference>
<evidence type="ECO:0000259" key="2">
    <source>
        <dbReference type="Pfam" id="PF07811"/>
    </source>
</evidence>
<evidence type="ECO:0000313" key="4">
    <source>
        <dbReference type="Proteomes" id="UP000831591"/>
    </source>
</evidence>
<keyword evidence="1" id="KW-0472">Membrane</keyword>
<dbReference type="Pfam" id="PF07811">
    <property type="entry name" value="TadE"/>
    <property type="match status" value="1"/>
</dbReference>